<gene>
    <name evidence="3" type="ORF">METZ01_LOCUS59444</name>
</gene>
<organism evidence="3">
    <name type="scientific">marine metagenome</name>
    <dbReference type="NCBI Taxonomy" id="408172"/>
    <lineage>
        <taxon>unclassified sequences</taxon>
        <taxon>metagenomes</taxon>
        <taxon>ecological metagenomes</taxon>
    </lineage>
</organism>
<accession>A0A381SRH2</accession>
<dbReference type="AlphaFoldDB" id="A0A381SRH2"/>
<evidence type="ECO:0000259" key="1">
    <source>
        <dbReference type="Pfam" id="PF01408"/>
    </source>
</evidence>
<dbReference type="InterPro" id="IPR050463">
    <property type="entry name" value="Gfo/Idh/MocA_oxidrdct_glycsds"/>
</dbReference>
<dbReference type="Pfam" id="PF19051">
    <property type="entry name" value="GFO_IDH_MocA_C2"/>
    <property type="match status" value="1"/>
</dbReference>
<evidence type="ECO:0000259" key="2">
    <source>
        <dbReference type="Pfam" id="PF19051"/>
    </source>
</evidence>
<dbReference type="InterPro" id="IPR043906">
    <property type="entry name" value="Gfo/Idh/MocA_OxRdtase_bact_C"/>
</dbReference>
<dbReference type="SUPFAM" id="SSF55347">
    <property type="entry name" value="Glyceraldehyde-3-phosphate dehydrogenase-like, C-terminal domain"/>
    <property type="match status" value="1"/>
</dbReference>
<dbReference type="GO" id="GO:0000166">
    <property type="term" value="F:nucleotide binding"/>
    <property type="evidence" value="ECO:0007669"/>
    <property type="project" value="InterPro"/>
</dbReference>
<feature type="domain" description="Gfo/Idh/MocA-like oxidoreductase N-terminal" evidence="1">
    <location>
        <begin position="38"/>
        <end position="155"/>
    </location>
</feature>
<proteinExistence type="predicted"/>
<feature type="domain" description="Gfo/Idh/MocA-like oxidoreductase bacterial type C-terminal" evidence="2">
    <location>
        <begin position="189"/>
        <end position="274"/>
    </location>
</feature>
<dbReference type="PANTHER" id="PTHR43818">
    <property type="entry name" value="BCDNA.GH03377"/>
    <property type="match status" value="1"/>
</dbReference>
<dbReference type="Gene3D" id="3.40.50.720">
    <property type="entry name" value="NAD(P)-binding Rossmann-like Domain"/>
    <property type="match status" value="1"/>
</dbReference>
<dbReference type="EMBL" id="UINC01003469">
    <property type="protein sequence ID" value="SVA06590.1"/>
    <property type="molecule type" value="Genomic_DNA"/>
</dbReference>
<sequence>MKRRSFLLKSATTAFGFQVVSSHVLRAAQGQNTPNNKIRIAAIGCGGRGGANLGAMAGEDIVALCDVDDRNAAHSFKKFPKAKRFKDFRKMYDAMEGQIDAVLVATPDHTHAVAIMGAIGRGKHVYSEKPLAHSVAEVRTLRKAALDKKVITQVGNQGHSSDHIRFFCELVWAGAIGKVSEVHAGCDAFKNVYCQIGKQHALQTEEHEVPKGLDWDLWLGPAAERAYHPAYLPFNWRGYSAFGSGCIGDWICHVLDPSYWALDLGLPTAITADTKGYDPIKHKEFYPKGTKITFEFPAKGERGPVKVVWYDGDYSIPRPDELKVENRKVVGTGAVVIGNKGKIMHGSHGAGGCRIIPEAKMKEFGRPDQKIPRVRGGHQKDWLEAVRNNQPAGSPFEYGGALSEIGLLGMIAIQRTWGEDSAGRTGIRLEWDAKAMRFTNDEEANKLVNPPYRAGWKL</sequence>
<evidence type="ECO:0000313" key="3">
    <source>
        <dbReference type="EMBL" id="SVA06590.1"/>
    </source>
</evidence>
<name>A0A381SRH2_9ZZZZ</name>
<reference evidence="3" key="1">
    <citation type="submission" date="2018-05" db="EMBL/GenBank/DDBJ databases">
        <authorList>
            <person name="Lanie J.A."/>
            <person name="Ng W.-L."/>
            <person name="Kazmierczak K.M."/>
            <person name="Andrzejewski T.M."/>
            <person name="Davidsen T.M."/>
            <person name="Wayne K.J."/>
            <person name="Tettelin H."/>
            <person name="Glass J.I."/>
            <person name="Rusch D."/>
            <person name="Podicherti R."/>
            <person name="Tsui H.-C.T."/>
            <person name="Winkler M.E."/>
        </authorList>
    </citation>
    <scope>NUCLEOTIDE SEQUENCE</scope>
</reference>
<dbReference type="InterPro" id="IPR036291">
    <property type="entry name" value="NAD(P)-bd_dom_sf"/>
</dbReference>
<protein>
    <recommendedName>
        <fullName evidence="4">Gfo/Idh/MocA-like oxidoreductase N-terminal domain-containing protein</fullName>
    </recommendedName>
</protein>
<dbReference type="Gene3D" id="3.30.360.10">
    <property type="entry name" value="Dihydrodipicolinate Reductase, domain 2"/>
    <property type="match status" value="1"/>
</dbReference>
<dbReference type="PANTHER" id="PTHR43818:SF10">
    <property type="entry name" value="NADH-DEPENDENT DEHYDROGENASE-RELATED"/>
    <property type="match status" value="1"/>
</dbReference>
<dbReference type="Pfam" id="PF01408">
    <property type="entry name" value="GFO_IDH_MocA"/>
    <property type="match status" value="1"/>
</dbReference>
<evidence type="ECO:0008006" key="4">
    <source>
        <dbReference type="Google" id="ProtNLM"/>
    </source>
</evidence>
<dbReference type="InterPro" id="IPR000683">
    <property type="entry name" value="Gfo/Idh/MocA-like_OxRdtase_N"/>
</dbReference>
<dbReference type="SUPFAM" id="SSF51735">
    <property type="entry name" value="NAD(P)-binding Rossmann-fold domains"/>
    <property type="match status" value="1"/>
</dbReference>